<dbReference type="Gene3D" id="3.40.630.30">
    <property type="match status" value="1"/>
</dbReference>
<dbReference type="Proteomes" id="UP000656813">
    <property type="component" value="Unassembled WGS sequence"/>
</dbReference>
<dbReference type="GO" id="GO:0016747">
    <property type="term" value="F:acyltransferase activity, transferring groups other than amino-acyl groups"/>
    <property type="evidence" value="ECO:0007669"/>
    <property type="project" value="InterPro"/>
</dbReference>
<evidence type="ECO:0000313" key="4">
    <source>
        <dbReference type="EMBL" id="GGH81123.1"/>
    </source>
</evidence>
<evidence type="ECO:0000256" key="1">
    <source>
        <dbReference type="ARBA" id="ARBA00022679"/>
    </source>
</evidence>
<evidence type="ECO:0000313" key="5">
    <source>
        <dbReference type="Proteomes" id="UP000656813"/>
    </source>
</evidence>
<dbReference type="SUPFAM" id="SSF55729">
    <property type="entry name" value="Acyl-CoA N-acyltransferases (Nat)"/>
    <property type="match status" value="1"/>
</dbReference>
<dbReference type="PANTHER" id="PTHR42919">
    <property type="entry name" value="N-ALPHA-ACETYLTRANSFERASE"/>
    <property type="match status" value="1"/>
</dbReference>
<dbReference type="CDD" id="cd04301">
    <property type="entry name" value="NAT_SF"/>
    <property type="match status" value="1"/>
</dbReference>
<dbReference type="PANTHER" id="PTHR42919:SF8">
    <property type="entry name" value="N-ALPHA-ACETYLTRANSFERASE 50"/>
    <property type="match status" value="1"/>
</dbReference>
<keyword evidence="2" id="KW-0012">Acyltransferase</keyword>
<keyword evidence="1" id="KW-0808">Transferase</keyword>
<name>A0A8J2ZVD4_9BACL</name>
<proteinExistence type="predicted"/>
<dbReference type="InterPro" id="IPR000182">
    <property type="entry name" value="GNAT_dom"/>
</dbReference>
<reference evidence="4" key="1">
    <citation type="journal article" date="2014" name="Int. J. Syst. Evol. Microbiol.">
        <title>Complete genome sequence of Corynebacterium casei LMG S-19264T (=DSM 44701T), isolated from a smear-ripened cheese.</title>
        <authorList>
            <consortium name="US DOE Joint Genome Institute (JGI-PGF)"/>
            <person name="Walter F."/>
            <person name="Albersmeier A."/>
            <person name="Kalinowski J."/>
            <person name="Ruckert C."/>
        </authorList>
    </citation>
    <scope>NUCLEOTIDE SEQUENCE</scope>
    <source>
        <strain evidence="4">CGMCC 1.12777</strain>
    </source>
</reference>
<dbReference type="PROSITE" id="PS51186">
    <property type="entry name" value="GNAT"/>
    <property type="match status" value="1"/>
</dbReference>
<dbReference type="RefSeq" id="WP_188497128.1">
    <property type="nucleotide sequence ID" value="NZ_BMFV01000012.1"/>
</dbReference>
<gene>
    <name evidence="4" type="ORF">GCM10007096_18540</name>
</gene>
<dbReference type="InterPro" id="IPR051556">
    <property type="entry name" value="N-term/lysine_N-AcTrnsfr"/>
</dbReference>
<dbReference type="InterPro" id="IPR016181">
    <property type="entry name" value="Acyl_CoA_acyltransferase"/>
</dbReference>
<organism evidence="4 5">
    <name type="scientific">Pullulanibacillus pueri</name>
    <dbReference type="NCBI Taxonomy" id="1437324"/>
    <lineage>
        <taxon>Bacteria</taxon>
        <taxon>Bacillati</taxon>
        <taxon>Bacillota</taxon>
        <taxon>Bacilli</taxon>
        <taxon>Bacillales</taxon>
        <taxon>Sporolactobacillaceae</taxon>
        <taxon>Pullulanibacillus</taxon>
    </lineage>
</organism>
<protein>
    <submittedName>
        <fullName evidence="4">N-acetyltransferase</fullName>
    </submittedName>
</protein>
<reference evidence="4" key="2">
    <citation type="submission" date="2020-09" db="EMBL/GenBank/DDBJ databases">
        <authorList>
            <person name="Sun Q."/>
            <person name="Zhou Y."/>
        </authorList>
    </citation>
    <scope>NUCLEOTIDE SEQUENCE</scope>
    <source>
        <strain evidence="4">CGMCC 1.12777</strain>
    </source>
</reference>
<dbReference type="AlphaFoldDB" id="A0A8J2ZVD4"/>
<dbReference type="Pfam" id="PF13508">
    <property type="entry name" value="Acetyltransf_7"/>
    <property type="match status" value="1"/>
</dbReference>
<evidence type="ECO:0000256" key="2">
    <source>
        <dbReference type="ARBA" id="ARBA00023315"/>
    </source>
</evidence>
<comment type="caution">
    <text evidence="4">The sequence shown here is derived from an EMBL/GenBank/DDBJ whole genome shotgun (WGS) entry which is preliminary data.</text>
</comment>
<evidence type="ECO:0000259" key="3">
    <source>
        <dbReference type="PROSITE" id="PS51186"/>
    </source>
</evidence>
<sequence>MEELNSSKISPSVFKLLSFATSEKNINEEYRMYIKLPTRKLYGYFLDSEIVGCIGFELLGQKRCVIKHIAVSPSHRYRKIGSEMINFILEKYSLVYVLAETDNDAINFYRKYGFEIKSLGEKYPGVERFQCIFKNKSKLGS</sequence>
<keyword evidence="5" id="KW-1185">Reference proteome</keyword>
<dbReference type="EMBL" id="BMFV01000012">
    <property type="protein sequence ID" value="GGH81123.1"/>
    <property type="molecule type" value="Genomic_DNA"/>
</dbReference>
<feature type="domain" description="N-acetyltransferase" evidence="3">
    <location>
        <begin position="1"/>
        <end position="132"/>
    </location>
</feature>
<accession>A0A8J2ZVD4</accession>